<keyword evidence="1 2" id="KW-0732">Signal</keyword>
<feature type="signal peptide" evidence="2">
    <location>
        <begin position="1"/>
        <end position="19"/>
    </location>
</feature>
<accession>A0A840BI70</accession>
<dbReference type="SMART" id="SM00062">
    <property type="entry name" value="PBPb"/>
    <property type="match status" value="1"/>
</dbReference>
<dbReference type="Pfam" id="PF00497">
    <property type="entry name" value="SBP_bac_3"/>
    <property type="match status" value="1"/>
</dbReference>
<sequence length="261" mass="28871">MKFLITALVLVLLMKPASAAERLIVAGDDSNPPYSWVENGSFKGIYVDIVAAVARAIGDEYKLDIQPVPWKRGLAMLQAGEAFALFPPYRRAERAFITAYSEPLFRERVVVTCTAAAAQHPRKKFPDDFRDVQIGINAGYALADVVVKARRDELLQVEEANGTMTNLRKIAMNRIDCFINDRASTQFAFKELRNAPDATAAARQLELVDTVEISSEDAFIALGPAGTPAKRKAVLNRINAAIKTLRSSGEIERIVERYLTK</sequence>
<dbReference type="PANTHER" id="PTHR35936">
    <property type="entry name" value="MEMBRANE-BOUND LYTIC MUREIN TRANSGLYCOSYLASE F"/>
    <property type="match status" value="1"/>
</dbReference>
<dbReference type="PANTHER" id="PTHR35936:SF25">
    <property type="entry name" value="ABC TRANSPORTER SUBSTRATE-BINDING PROTEIN"/>
    <property type="match status" value="1"/>
</dbReference>
<dbReference type="InterPro" id="IPR001638">
    <property type="entry name" value="Solute-binding_3/MltF_N"/>
</dbReference>
<protein>
    <submittedName>
        <fullName evidence="4">Polar amino acid transport system substrate-binding protein</fullName>
    </submittedName>
</protein>
<gene>
    <name evidence="4" type="ORF">GGR36_001322</name>
</gene>
<dbReference type="EMBL" id="JACIET010000001">
    <property type="protein sequence ID" value="MBB4012014.1"/>
    <property type="molecule type" value="Genomic_DNA"/>
</dbReference>
<dbReference type="Proteomes" id="UP000561045">
    <property type="component" value="Unassembled WGS sequence"/>
</dbReference>
<dbReference type="AlphaFoldDB" id="A0A840BI70"/>
<dbReference type="RefSeq" id="WP_183633308.1">
    <property type="nucleotide sequence ID" value="NZ_BAABLE010000011.1"/>
</dbReference>
<feature type="chain" id="PRO_5032735141" evidence="2">
    <location>
        <begin position="20"/>
        <end position="261"/>
    </location>
</feature>
<feature type="domain" description="Solute-binding protein family 3/N-terminal" evidence="3">
    <location>
        <begin position="22"/>
        <end position="261"/>
    </location>
</feature>
<name>A0A840BI70_9RHOO</name>
<evidence type="ECO:0000313" key="4">
    <source>
        <dbReference type="EMBL" id="MBB4012014.1"/>
    </source>
</evidence>
<comment type="caution">
    <text evidence="4">The sequence shown here is derived from an EMBL/GenBank/DDBJ whole genome shotgun (WGS) entry which is preliminary data.</text>
</comment>
<evidence type="ECO:0000256" key="2">
    <source>
        <dbReference type="SAM" id="SignalP"/>
    </source>
</evidence>
<organism evidence="4 5">
    <name type="scientific">Niveibacterium umoris</name>
    <dbReference type="NCBI Taxonomy" id="1193620"/>
    <lineage>
        <taxon>Bacteria</taxon>
        <taxon>Pseudomonadati</taxon>
        <taxon>Pseudomonadota</taxon>
        <taxon>Betaproteobacteria</taxon>
        <taxon>Rhodocyclales</taxon>
        <taxon>Rhodocyclaceae</taxon>
        <taxon>Niveibacterium</taxon>
    </lineage>
</organism>
<dbReference type="SUPFAM" id="SSF53850">
    <property type="entry name" value="Periplasmic binding protein-like II"/>
    <property type="match status" value="1"/>
</dbReference>
<evidence type="ECO:0000259" key="3">
    <source>
        <dbReference type="SMART" id="SM00062"/>
    </source>
</evidence>
<evidence type="ECO:0000256" key="1">
    <source>
        <dbReference type="ARBA" id="ARBA00022729"/>
    </source>
</evidence>
<keyword evidence="5" id="KW-1185">Reference proteome</keyword>
<proteinExistence type="predicted"/>
<dbReference type="Gene3D" id="3.40.190.10">
    <property type="entry name" value="Periplasmic binding protein-like II"/>
    <property type="match status" value="2"/>
</dbReference>
<evidence type="ECO:0000313" key="5">
    <source>
        <dbReference type="Proteomes" id="UP000561045"/>
    </source>
</evidence>
<reference evidence="4 5" key="1">
    <citation type="submission" date="2020-08" db="EMBL/GenBank/DDBJ databases">
        <title>Genomic Encyclopedia of Type Strains, Phase IV (KMG-IV): sequencing the most valuable type-strain genomes for metagenomic binning, comparative biology and taxonomic classification.</title>
        <authorList>
            <person name="Goeker M."/>
        </authorList>
    </citation>
    <scope>NUCLEOTIDE SEQUENCE [LARGE SCALE GENOMIC DNA]</scope>
    <source>
        <strain evidence="4 5">DSM 106739</strain>
    </source>
</reference>